<evidence type="ECO:0000313" key="5">
    <source>
        <dbReference type="EMBL" id="NHE57962.1"/>
    </source>
</evidence>
<evidence type="ECO:0000313" key="6">
    <source>
        <dbReference type="Proteomes" id="UP000649799"/>
    </source>
</evidence>
<evidence type="ECO:0000256" key="1">
    <source>
        <dbReference type="ARBA" id="ARBA00022612"/>
    </source>
</evidence>
<dbReference type="Pfam" id="PF04586">
    <property type="entry name" value="Peptidase_S78"/>
    <property type="match status" value="1"/>
</dbReference>
<keyword evidence="3" id="KW-0378">Hydrolase</keyword>
<keyword evidence="2 5" id="KW-0645">Protease</keyword>
<evidence type="ECO:0000256" key="2">
    <source>
        <dbReference type="ARBA" id="ARBA00022670"/>
    </source>
</evidence>
<dbReference type="InterPro" id="IPR054613">
    <property type="entry name" value="Peptidase_S78_dom"/>
</dbReference>
<dbReference type="Proteomes" id="UP000649799">
    <property type="component" value="Unassembled WGS sequence"/>
</dbReference>
<feature type="domain" description="Prohead serine protease" evidence="4">
    <location>
        <begin position="9"/>
        <end position="171"/>
    </location>
</feature>
<evidence type="ECO:0000259" key="4">
    <source>
        <dbReference type="Pfam" id="PF04586"/>
    </source>
</evidence>
<organism evidence="5 6">
    <name type="scientific">Cyclobacterium plantarum</name>
    <dbReference type="NCBI Taxonomy" id="2716263"/>
    <lineage>
        <taxon>Bacteria</taxon>
        <taxon>Pseudomonadati</taxon>
        <taxon>Bacteroidota</taxon>
        <taxon>Cytophagia</taxon>
        <taxon>Cytophagales</taxon>
        <taxon>Cyclobacteriaceae</taxon>
        <taxon>Cyclobacterium</taxon>
    </lineage>
</organism>
<dbReference type="NCBIfam" id="TIGR01543">
    <property type="entry name" value="proheadase_HK97"/>
    <property type="match status" value="1"/>
</dbReference>
<name>A0ABX0HBY1_9BACT</name>
<dbReference type="RefSeq" id="WP_166147902.1">
    <property type="nucleotide sequence ID" value="NZ_JAANYN010000005.1"/>
</dbReference>
<dbReference type="GO" id="GO:0006508">
    <property type="term" value="P:proteolysis"/>
    <property type="evidence" value="ECO:0007669"/>
    <property type="project" value="UniProtKB-KW"/>
</dbReference>
<dbReference type="GO" id="GO:0008233">
    <property type="term" value="F:peptidase activity"/>
    <property type="evidence" value="ECO:0007669"/>
    <property type="project" value="UniProtKB-KW"/>
</dbReference>
<keyword evidence="1" id="KW-1188">Viral release from host cell</keyword>
<sequence>MKEIRTFSNIEFRTLEENESKYIQGYALKFDTLSKDLGGFYETINRQAINDTTDLSDVVALFNHNPLYVLARKSNDVDTLELKVDDTGLYYKFEIDEEISYHKDLFRNIQKGNISKSSFAFKVNDNGESWEKRDDKYIRTITSFKGIYDVSPVTNPAYEDTSVRNFEDVIKQLDKREFDYSHLAKYYLLKNSLV</sequence>
<keyword evidence="6" id="KW-1185">Reference proteome</keyword>
<accession>A0ABX0HBY1</accession>
<comment type="caution">
    <text evidence="5">The sequence shown here is derived from an EMBL/GenBank/DDBJ whole genome shotgun (WGS) entry which is preliminary data.</text>
</comment>
<protein>
    <submittedName>
        <fullName evidence="5">HK97 family phage prohead protease</fullName>
    </submittedName>
</protein>
<proteinExistence type="predicted"/>
<dbReference type="EMBL" id="JAANYN010000005">
    <property type="protein sequence ID" value="NHE57962.1"/>
    <property type="molecule type" value="Genomic_DNA"/>
</dbReference>
<gene>
    <name evidence="5" type="ORF">G9Q97_14195</name>
</gene>
<reference evidence="5 6" key="1">
    <citation type="submission" date="2020-03" db="EMBL/GenBank/DDBJ databases">
        <title>Cyclobacterium plantarum sp. nov., a marine bacterium isolated from a coastal-marine wetland.</title>
        <authorList>
            <person name="Sanchez-Porro C."/>
            <person name="Ventosa A."/>
            <person name="Amoozegar M."/>
        </authorList>
    </citation>
    <scope>NUCLEOTIDE SEQUENCE [LARGE SCALE GENOMIC DNA]</scope>
    <source>
        <strain evidence="5 6">GBPx2</strain>
    </source>
</reference>
<dbReference type="InterPro" id="IPR006433">
    <property type="entry name" value="Prohead_protease"/>
</dbReference>
<evidence type="ECO:0000256" key="3">
    <source>
        <dbReference type="ARBA" id="ARBA00022801"/>
    </source>
</evidence>